<evidence type="ECO:0000313" key="3">
    <source>
        <dbReference type="Proteomes" id="UP001165079"/>
    </source>
</evidence>
<dbReference type="InterPro" id="IPR051157">
    <property type="entry name" value="PDH/Transketolase"/>
</dbReference>
<feature type="domain" description="Transketolase-like pyrimidine-binding" evidence="1">
    <location>
        <begin position="7"/>
        <end position="174"/>
    </location>
</feature>
<dbReference type="Proteomes" id="UP001165079">
    <property type="component" value="Unassembled WGS sequence"/>
</dbReference>
<keyword evidence="3" id="KW-1185">Reference proteome</keyword>
<dbReference type="AlphaFoldDB" id="A0A9W6SV84"/>
<dbReference type="Gene3D" id="3.40.50.920">
    <property type="match status" value="1"/>
</dbReference>
<dbReference type="EMBL" id="BSTX01000005">
    <property type="protein sequence ID" value="GLZ81371.1"/>
    <property type="molecule type" value="Genomic_DNA"/>
</dbReference>
<name>A0A9W6SV84_9ACTN</name>
<dbReference type="GO" id="GO:0000287">
    <property type="term" value="F:magnesium ion binding"/>
    <property type="evidence" value="ECO:0007669"/>
    <property type="project" value="UniProtKB-ARBA"/>
</dbReference>
<accession>A0A9W6SV84</accession>
<dbReference type="CDD" id="cd07033">
    <property type="entry name" value="TPP_PYR_DXS_TK_like"/>
    <property type="match status" value="1"/>
</dbReference>
<sequence>MTTTATRAMRDVFLDTTAALIDENPRVALVLADISSGVPQVVRAAKAHPDRVINVGIREALMVGTGGGLAIAGLRPIVHSYAPFLVERAYEQIKLDFEHQGVGGILVSIGASYDRAAAGYTHFSPADVSLFDNLPGEWIVHVPGHPGEVEGPLREAAATDDRVYMRLSIAANGVPRETGGKLLPVKDGDGPLVIAVGSTLDAVLAAAEGTGWRVAYANTVRPFDTEGLRAMAGRDVVIVEPYHEGTSAHVLSEALADRPHRLLSIGVKRVDLHLYGSAADHDRHHGLDAASLSARIGAFAR</sequence>
<protein>
    <submittedName>
        <fullName evidence="2">Transketolase</fullName>
    </submittedName>
</protein>
<evidence type="ECO:0000313" key="2">
    <source>
        <dbReference type="EMBL" id="GLZ81371.1"/>
    </source>
</evidence>
<comment type="caution">
    <text evidence="2">The sequence shown here is derived from an EMBL/GenBank/DDBJ whole genome shotgun (WGS) entry which is preliminary data.</text>
</comment>
<dbReference type="PANTHER" id="PTHR43825:SF1">
    <property type="entry name" value="TRANSKETOLASE-LIKE PYRIMIDINE-BINDING DOMAIN-CONTAINING PROTEIN"/>
    <property type="match status" value="1"/>
</dbReference>
<organism evidence="2 3">
    <name type="scientific">Actinorhabdospora filicis</name>
    <dbReference type="NCBI Taxonomy" id="1785913"/>
    <lineage>
        <taxon>Bacteria</taxon>
        <taxon>Bacillati</taxon>
        <taxon>Actinomycetota</taxon>
        <taxon>Actinomycetes</taxon>
        <taxon>Micromonosporales</taxon>
        <taxon>Micromonosporaceae</taxon>
        <taxon>Actinorhabdospora</taxon>
    </lineage>
</organism>
<dbReference type="SUPFAM" id="SSF52518">
    <property type="entry name" value="Thiamin diphosphate-binding fold (THDP-binding)"/>
    <property type="match status" value="1"/>
</dbReference>
<gene>
    <name evidence="2" type="ORF">Afil01_61780</name>
</gene>
<dbReference type="Gene3D" id="3.40.50.970">
    <property type="match status" value="1"/>
</dbReference>
<dbReference type="Pfam" id="PF02779">
    <property type="entry name" value="Transket_pyr"/>
    <property type="match status" value="1"/>
</dbReference>
<reference evidence="2" key="1">
    <citation type="submission" date="2023-03" db="EMBL/GenBank/DDBJ databases">
        <title>Actinorhabdospora filicis NBRC 111898.</title>
        <authorList>
            <person name="Ichikawa N."/>
            <person name="Sato H."/>
            <person name="Tonouchi N."/>
        </authorList>
    </citation>
    <scope>NUCLEOTIDE SEQUENCE</scope>
    <source>
        <strain evidence="2">NBRC 111898</strain>
    </source>
</reference>
<dbReference type="SMART" id="SM00861">
    <property type="entry name" value="Transket_pyr"/>
    <property type="match status" value="1"/>
</dbReference>
<dbReference type="PANTHER" id="PTHR43825">
    <property type="entry name" value="PYRUVATE DEHYDROGENASE E1 COMPONENT"/>
    <property type="match status" value="1"/>
</dbReference>
<proteinExistence type="predicted"/>
<dbReference type="InterPro" id="IPR029061">
    <property type="entry name" value="THDP-binding"/>
</dbReference>
<evidence type="ECO:0000259" key="1">
    <source>
        <dbReference type="SMART" id="SM00861"/>
    </source>
</evidence>
<dbReference type="InterPro" id="IPR005475">
    <property type="entry name" value="Transketolase-like_Pyr-bd"/>
</dbReference>
<dbReference type="SUPFAM" id="SSF52922">
    <property type="entry name" value="TK C-terminal domain-like"/>
    <property type="match status" value="1"/>
</dbReference>
<dbReference type="InterPro" id="IPR009014">
    <property type="entry name" value="Transketo_C/PFOR_II"/>
</dbReference>